<name>A0AAV2RIT5_MEGNR</name>
<dbReference type="EMBL" id="CAXKWB010022055">
    <property type="protein sequence ID" value="CAL4124087.1"/>
    <property type="molecule type" value="Genomic_DNA"/>
</dbReference>
<evidence type="ECO:0000313" key="2">
    <source>
        <dbReference type="Proteomes" id="UP001497623"/>
    </source>
</evidence>
<keyword evidence="2" id="KW-1185">Reference proteome</keyword>
<protein>
    <recommendedName>
        <fullName evidence="3">C2H2-type domain-containing protein</fullName>
    </recommendedName>
</protein>
<sequence>MIECTFSWNKIIFDPLINKIYMQKLFTYNNFTYNTAVLFDEIHDTRDHLLLILYSCTSCKITMESRDEAATHRHSLLYNPESIDMLFQPVTPTPKIITFGIPFKSLEDIRSKQQVRYLTDHTQQIVAIQCPYCKETTPGVDWQNHLLQHIHTLSERITGKKANFPSFLTEAHPFQNLLMFYRIIREISMNFQLREQSTINEPVFPISIIE</sequence>
<comment type="caution">
    <text evidence="1">The sequence shown here is derived from an EMBL/GenBank/DDBJ whole genome shotgun (WGS) entry which is preliminary data.</text>
</comment>
<evidence type="ECO:0008006" key="3">
    <source>
        <dbReference type="Google" id="ProtNLM"/>
    </source>
</evidence>
<proteinExistence type="predicted"/>
<accession>A0AAV2RIT5</accession>
<dbReference type="AlphaFoldDB" id="A0AAV2RIT5"/>
<reference evidence="1 2" key="1">
    <citation type="submission" date="2024-05" db="EMBL/GenBank/DDBJ databases">
        <authorList>
            <person name="Wallberg A."/>
        </authorList>
    </citation>
    <scope>NUCLEOTIDE SEQUENCE [LARGE SCALE GENOMIC DNA]</scope>
</reference>
<dbReference type="Proteomes" id="UP001497623">
    <property type="component" value="Unassembled WGS sequence"/>
</dbReference>
<evidence type="ECO:0000313" key="1">
    <source>
        <dbReference type="EMBL" id="CAL4124087.1"/>
    </source>
</evidence>
<gene>
    <name evidence="1" type="ORF">MNOR_LOCUS24223</name>
</gene>
<organism evidence="1 2">
    <name type="scientific">Meganyctiphanes norvegica</name>
    <name type="common">Northern krill</name>
    <name type="synonym">Thysanopoda norvegica</name>
    <dbReference type="NCBI Taxonomy" id="48144"/>
    <lineage>
        <taxon>Eukaryota</taxon>
        <taxon>Metazoa</taxon>
        <taxon>Ecdysozoa</taxon>
        <taxon>Arthropoda</taxon>
        <taxon>Crustacea</taxon>
        <taxon>Multicrustacea</taxon>
        <taxon>Malacostraca</taxon>
        <taxon>Eumalacostraca</taxon>
        <taxon>Eucarida</taxon>
        <taxon>Euphausiacea</taxon>
        <taxon>Euphausiidae</taxon>
        <taxon>Meganyctiphanes</taxon>
    </lineage>
</organism>